<evidence type="ECO:0000256" key="3">
    <source>
        <dbReference type="ARBA" id="ARBA00022692"/>
    </source>
</evidence>
<evidence type="ECO:0000256" key="6">
    <source>
        <dbReference type="ARBA" id="ARBA00023002"/>
    </source>
</evidence>
<comment type="function">
    <text evidence="9">Catalyzes the reduction of all-trans-retinal to all-trans-retinol in the presence of NADPH.</text>
</comment>
<evidence type="ECO:0000256" key="2">
    <source>
        <dbReference type="ARBA" id="ARBA00006484"/>
    </source>
</evidence>
<accession>A0A0D1ZFU7</accession>
<organism evidence="13 14">
    <name type="scientific">Cladophialophora immunda</name>
    <dbReference type="NCBI Taxonomy" id="569365"/>
    <lineage>
        <taxon>Eukaryota</taxon>
        <taxon>Fungi</taxon>
        <taxon>Dikarya</taxon>
        <taxon>Ascomycota</taxon>
        <taxon>Pezizomycotina</taxon>
        <taxon>Eurotiomycetes</taxon>
        <taxon>Chaetothyriomycetidae</taxon>
        <taxon>Chaetothyriales</taxon>
        <taxon>Herpotrichiellaceae</taxon>
        <taxon>Cladophialophora</taxon>
    </lineage>
</organism>
<dbReference type="VEuPathDB" id="FungiDB:PV07_06527"/>
<evidence type="ECO:0000256" key="1">
    <source>
        <dbReference type="ARBA" id="ARBA00004141"/>
    </source>
</evidence>
<dbReference type="InterPro" id="IPR020904">
    <property type="entry name" value="Sc_DH/Rdtase_CS"/>
</dbReference>
<dbReference type="PRINTS" id="PR00081">
    <property type="entry name" value="GDHRDH"/>
</dbReference>
<dbReference type="GO" id="GO:0052650">
    <property type="term" value="F:all-trans-retinol dehydrogenase (NADP+) activity"/>
    <property type="evidence" value="ECO:0007669"/>
    <property type="project" value="UniProtKB-ARBA"/>
</dbReference>
<evidence type="ECO:0000313" key="14">
    <source>
        <dbReference type="Proteomes" id="UP000054466"/>
    </source>
</evidence>
<proteinExistence type="inferred from homology"/>
<dbReference type="RefSeq" id="XP_016246932.1">
    <property type="nucleotide sequence ID" value="XM_016393513.1"/>
</dbReference>
<dbReference type="InterPro" id="IPR002347">
    <property type="entry name" value="SDR_fam"/>
</dbReference>
<dbReference type="SUPFAM" id="SSF51735">
    <property type="entry name" value="NAD(P)-binding Rossmann-fold domains"/>
    <property type="match status" value="1"/>
</dbReference>
<comment type="subcellular location">
    <subcellularLocation>
        <location evidence="1">Membrane</location>
        <topology evidence="1">Multi-pass membrane protein</topology>
    </subcellularLocation>
</comment>
<keyword evidence="3" id="KW-0812">Transmembrane</keyword>
<protein>
    <recommendedName>
        <fullName evidence="10">Short-chain dehydrogenase/reductase 3</fullName>
    </recommendedName>
    <alternativeName>
        <fullName evidence="11">Retinal short-chain dehydrogenase/reductase 1</fullName>
    </alternativeName>
</protein>
<dbReference type="Gene3D" id="3.40.50.720">
    <property type="entry name" value="NAD(P)-binding Rossmann-like Domain"/>
    <property type="match status" value="1"/>
</dbReference>
<reference evidence="13 14" key="1">
    <citation type="submission" date="2015-01" db="EMBL/GenBank/DDBJ databases">
        <title>The Genome Sequence of Cladophialophora immunda CBS83496.</title>
        <authorList>
            <consortium name="The Broad Institute Genomics Platform"/>
            <person name="Cuomo C."/>
            <person name="de Hoog S."/>
            <person name="Gorbushina A."/>
            <person name="Stielow B."/>
            <person name="Teixiera M."/>
            <person name="Abouelleil A."/>
            <person name="Chapman S.B."/>
            <person name="Priest M."/>
            <person name="Young S.K."/>
            <person name="Wortman J."/>
            <person name="Nusbaum C."/>
            <person name="Birren B."/>
        </authorList>
    </citation>
    <scope>NUCLEOTIDE SEQUENCE [LARGE SCALE GENOMIC DNA]</scope>
    <source>
        <strain evidence="13 14">CBS 83496</strain>
    </source>
</reference>
<dbReference type="GeneID" id="27345721"/>
<dbReference type="Proteomes" id="UP000054466">
    <property type="component" value="Unassembled WGS sequence"/>
</dbReference>
<sequence length="391" mass="43474">MRSVSGFIQLLRSLTTCPLQCLRKASRTVATPWKVQASVMSVFHPPREGITLEYLFRPVHHVLLQPVVPAALLLLHLRYPEAFQRALPLIVTSAIQPRFITRTLGGLLTFGVLYKLNRYLSRLVLNNFVKDTSWDWEREIVLISGGSSGIGQEMVRQFGERNIKVVVLDVNPPQTPLPTCATFYKTDVTSSQDIRDVAAKIRKDVGDPTVLINNAGVANGKTILDETEEQLQRTFDVNILAHFKMVKEFLPDMIKKNHGHVVTIASMSSFATWAGVTSYAATKAAALAFHEGLAQELRARYGADKVRTTIVHPVWVRTPLSHGLVRKMASNQVLLEPGTVAEAVVSQVLKCEGDQLILPARFNFVPFMRGWPSWLQESARSDGAQVIQSGN</sequence>
<evidence type="ECO:0000256" key="12">
    <source>
        <dbReference type="RuleBase" id="RU000363"/>
    </source>
</evidence>
<keyword evidence="5" id="KW-1133">Transmembrane helix</keyword>
<dbReference type="PANTHER" id="PTHR24322">
    <property type="entry name" value="PKSB"/>
    <property type="match status" value="1"/>
</dbReference>
<dbReference type="STRING" id="569365.A0A0D1ZFU7"/>
<keyword evidence="7" id="KW-0443">Lipid metabolism</keyword>
<keyword evidence="6" id="KW-0560">Oxidoreductase</keyword>
<dbReference type="OrthoDB" id="10253736at2759"/>
<evidence type="ECO:0000256" key="7">
    <source>
        <dbReference type="ARBA" id="ARBA00023098"/>
    </source>
</evidence>
<dbReference type="GO" id="GO:0016020">
    <property type="term" value="C:membrane"/>
    <property type="evidence" value="ECO:0007669"/>
    <property type="project" value="UniProtKB-SubCell"/>
</dbReference>
<dbReference type="EMBL" id="KN847043">
    <property type="protein sequence ID" value="KIW26716.1"/>
    <property type="molecule type" value="Genomic_DNA"/>
</dbReference>
<evidence type="ECO:0000313" key="13">
    <source>
        <dbReference type="EMBL" id="KIW26716.1"/>
    </source>
</evidence>
<comment type="similarity">
    <text evidence="2 12">Belongs to the short-chain dehydrogenases/reductases (SDR) family.</text>
</comment>
<dbReference type="PANTHER" id="PTHR24322:SF736">
    <property type="entry name" value="RETINOL DEHYDROGENASE 10"/>
    <property type="match status" value="1"/>
</dbReference>
<dbReference type="HOGENOM" id="CLU_010194_5_2_1"/>
<dbReference type="AlphaFoldDB" id="A0A0D1ZFU7"/>
<evidence type="ECO:0000256" key="9">
    <source>
        <dbReference type="ARBA" id="ARBA00059620"/>
    </source>
</evidence>
<dbReference type="PROSITE" id="PS00061">
    <property type="entry name" value="ADH_SHORT"/>
    <property type="match status" value="1"/>
</dbReference>
<name>A0A0D1ZFU7_9EURO</name>
<evidence type="ECO:0000256" key="4">
    <source>
        <dbReference type="ARBA" id="ARBA00022857"/>
    </source>
</evidence>
<dbReference type="InterPro" id="IPR036291">
    <property type="entry name" value="NAD(P)-bd_dom_sf"/>
</dbReference>
<dbReference type="CDD" id="cd05339">
    <property type="entry name" value="17beta-HSDXI-like_SDR_c"/>
    <property type="match status" value="1"/>
</dbReference>
<evidence type="ECO:0000256" key="10">
    <source>
        <dbReference type="ARBA" id="ARBA00068717"/>
    </source>
</evidence>
<dbReference type="Pfam" id="PF00106">
    <property type="entry name" value="adh_short"/>
    <property type="match status" value="1"/>
</dbReference>
<dbReference type="FunFam" id="3.40.50.720:FF:000131">
    <property type="entry name" value="Short-chain dehydrogenase/reductase 3"/>
    <property type="match status" value="1"/>
</dbReference>
<dbReference type="PRINTS" id="PR00080">
    <property type="entry name" value="SDRFAMILY"/>
</dbReference>
<evidence type="ECO:0000256" key="8">
    <source>
        <dbReference type="ARBA" id="ARBA00023136"/>
    </source>
</evidence>
<evidence type="ECO:0000256" key="5">
    <source>
        <dbReference type="ARBA" id="ARBA00022989"/>
    </source>
</evidence>
<keyword evidence="8" id="KW-0472">Membrane</keyword>
<keyword evidence="4" id="KW-0521">NADP</keyword>
<keyword evidence="14" id="KW-1185">Reference proteome</keyword>
<gene>
    <name evidence="13" type="ORF">PV07_06527</name>
</gene>
<evidence type="ECO:0000256" key="11">
    <source>
        <dbReference type="ARBA" id="ARBA00082544"/>
    </source>
</evidence>